<dbReference type="CDD" id="cd01637">
    <property type="entry name" value="IMPase_like"/>
    <property type="match status" value="1"/>
</dbReference>
<name>A0ABX8Z4Z2_9NEIS</name>
<dbReference type="Proteomes" id="UP000825679">
    <property type="component" value="Chromosome"/>
</dbReference>
<dbReference type="InterPro" id="IPR020583">
    <property type="entry name" value="Inositol_monoP_metal-BS"/>
</dbReference>
<dbReference type="PRINTS" id="PR00377">
    <property type="entry name" value="IMPHPHTASES"/>
</dbReference>
<sequence length="282" mass="31434">MLQSNSIARHFEKRLNVSQPSETLQALCAIARKVAATEVMPRYQKVVAEIKHDGSLFTEADLAAQQALQRLLPALVDCPVLGEEMTQDEQEKLWETCTDGLWVVDPIDGTSNFAHGLPYFAVSIALFRAHRPVMGVVYVPVLDECFAAEAGQGAWLNQDRLPFLGDDKKLKHAMAAVETKWLSGHLATRIVTVNPYHSHRNYGASTIDWCWLAAGRTDVMLHGAQKLWDYAAGVLILLESGGQVGSIFHADYWQENPWHRSAVAARTPSLYKAWQAWVQANK</sequence>
<comment type="similarity">
    <text evidence="1">Belongs to the inositol monophosphatase superfamily.</text>
</comment>
<dbReference type="InterPro" id="IPR000760">
    <property type="entry name" value="Inositol_monophosphatase-like"/>
</dbReference>
<evidence type="ECO:0000256" key="4">
    <source>
        <dbReference type="ARBA" id="ARBA00022842"/>
    </source>
</evidence>
<organism evidence="5 6">
    <name type="scientific">Deefgea tanakiae</name>
    <dbReference type="NCBI Taxonomy" id="2865840"/>
    <lineage>
        <taxon>Bacteria</taxon>
        <taxon>Pseudomonadati</taxon>
        <taxon>Pseudomonadota</taxon>
        <taxon>Betaproteobacteria</taxon>
        <taxon>Neisseriales</taxon>
        <taxon>Chitinibacteraceae</taxon>
        <taxon>Deefgea</taxon>
    </lineage>
</organism>
<proteinExistence type="inferred from homology"/>
<evidence type="ECO:0000256" key="1">
    <source>
        <dbReference type="ARBA" id="ARBA00009759"/>
    </source>
</evidence>
<protein>
    <submittedName>
        <fullName evidence="5">Inositol monophosphatase family protein</fullName>
    </submittedName>
</protein>
<evidence type="ECO:0000256" key="3">
    <source>
        <dbReference type="ARBA" id="ARBA00022801"/>
    </source>
</evidence>
<dbReference type="PROSITE" id="PS00629">
    <property type="entry name" value="IMP_1"/>
    <property type="match status" value="1"/>
</dbReference>
<evidence type="ECO:0000256" key="2">
    <source>
        <dbReference type="ARBA" id="ARBA00022723"/>
    </source>
</evidence>
<dbReference type="PROSITE" id="PS00630">
    <property type="entry name" value="IMP_2"/>
    <property type="match status" value="1"/>
</dbReference>
<keyword evidence="6" id="KW-1185">Reference proteome</keyword>
<dbReference type="EMBL" id="CP081150">
    <property type="protein sequence ID" value="QZA77638.1"/>
    <property type="molecule type" value="Genomic_DNA"/>
</dbReference>
<keyword evidence="3" id="KW-0378">Hydrolase</keyword>
<dbReference type="Gene3D" id="3.40.190.80">
    <property type="match status" value="1"/>
</dbReference>
<keyword evidence="2" id="KW-0479">Metal-binding</keyword>
<dbReference type="Pfam" id="PF00459">
    <property type="entry name" value="Inositol_P"/>
    <property type="match status" value="1"/>
</dbReference>
<dbReference type="Gene3D" id="3.30.540.10">
    <property type="entry name" value="Fructose-1,6-Bisphosphatase, subunit A, domain 1"/>
    <property type="match status" value="1"/>
</dbReference>
<dbReference type="PANTHER" id="PTHR20854:SF4">
    <property type="entry name" value="INOSITOL-1-MONOPHOSPHATASE-RELATED"/>
    <property type="match status" value="1"/>
</dbReference>
<dbReference type="SUPFAM" id="SSF56655">
    <property type="entry name" value="Carbohydrate phosphatase"/>
    <property type="match status" value="1"/>
</dbReference>
<dbReference type="PANTHER" id="PTHR20854">
    <property type="entry name" value="INOSITOL MONOPHOSPHATASE"/>
    <property type="match status" value="1"/>
</dbReference>
<dbReference type="InterPro" id="IPR020550">
    <property type="entry name" value="Inositol_monophosphatase_CS"/>
</dbReference>
<evidence type="ECO:0000313" key="6">
    <source>
        <dbReference type="Proteomes" id="UP000825679"/>
    </source>
</evidence>
<evidence type="ECO:0000313" key="5">
    <source>
        <dbReference type="EMBL" id="QZA77638.1"/>
    </source>
</evidence>
<reference evidence="5 6" key="1">
    <citation type="submission" date="2021-08" db="EMBL/GenBank/DDBJ databases">
        <title>complete genome sequencing of Deefgea sp. D25.</title>
        <authorList>
            <person name="Bae J.-W."/>
            <person name="Gim D.-H."/>
        </authorList>
    </citation>
    <scope>NUCLEOTIDE SEQUENCE [LARGE SCALE GENOMIC DNA]</scope>
    <source>
        <strain evidence="5 6">D25</strain>
    </source>
</reference>
<gene>
    <name evidence="5" type="ORF">K4H28_15405</name>
</gene>
<keyword evidence="4" id="KW-0460">Magnesium</keyword>
<accession>A0ABX8Z4Z2</accession>